<reference evidence="2" key="1">
    <citation type="submission" date="2024-07" db="EMBL/GenBank/DDBJ databases">
        <title>Two chromosome-level genome assemblies of Korean endemic species Abeliophyllum distichum and Forsythia ovata (Oleaceae).</title>
        <authorList>
            <person name="Jang H."/>
        </authorList>
    </citation>
    <scope>NUCLEOTIDE SEQUENCE [LARGE SCALE GENOMIC DNA]</scope>
</reference>
<dbReference type="AlphaFoldDB" id="A0ABD1PAH3"/>
<dbReference type="EMBL" id="JBFOLK010000014">
    <property type="protein sequence ID" value="KAL2460855.1"/>
    <property type="molecule type" value="Genomic_DNA"/>
</dbReference>
<evidence type="ECO:0000313" key="2">
    <source>
        <dbReference type="Proteomes" id="UP001604336"/>
    </source>
</evidence>
<dbReference type="Proteomes" id="UP001604336">
    <property type="component" value="Unassembled WGS sequence"/>
</dbReference>
<gene>
    <name evidence="1" type="ORF">Adt_44275</name>
</gene>
<sequence length="118" mass="13549">MVVPLPRDFEQPKIDKYDRSLDCVAHIWAFVNLMRLCVTPDAIMSRAFPPTLRREVALLPKSIHALDNFSKQFATYFASSKRAKKTAIGLIELPQDKDELLKNFIAWFNRATLGIKDL</sequence>
<evidence type="ECO:0000313" key="1">
    <source>
        <dbReference type="EMBL" id="KAL2460855.1"/>
    </source>
</evidence>
<keyword evidence="2" id="KW-1185">Reference proteome</keyword>
<protein>
    <submittedName>
        <fullName evidence="1">Retrotrans gag domain-containing protein</fullName>
    </submittedName>
</protein>
<organism evidence="1 2">
    <name type="scientific">Abeliophyllum distichum</name>
    <dbReference type="NCBI Taxonomy" id="126358"/>
    <lineage>
        <taxon>Eukaryota</taxon>
        <taxon>Viridiplantae</taxon>
        <taxon>Streptophyta</taxon>
        <taxon>Embryophyta</taxon>
        <taxon>Tracheophyta</taxon>
        <taxon>Spermatophyta</taxon>
        <taxon>Magnoliopsida</taxon>
        <taxon>eudicotyledons</taxon>
        <taxon>Gunneridae</taxon>
        <taxon>Pentapetalae</taxon>
        <taxon>asterids</taxon>
        <taxon>lamiids</taxon>
        <taxon>Lamiales</taxon>
        <taxon>Oleaceae</taxon>
        <taxon>Forsythieae</taxon>
        <taxon>Abeliophyllum</taxon>
    </lineage>
</organism>
<comment type="caution">
    <text evidence="1">The sequence shown here is derived from an EMBL/GenBank/DDBJ whole genome shotgun (WGS) entry which is preliminary data.</text>
</comment>
<proteinExistence type="predicted"/>
<name>A0ABD1PAH3_9LAMI</name>
<accession>A0ABD1PAH3</accession>